<dbReference type="AlphaFoldDB" id="A0A1D8USJ6"/>
<dbReference type="NCBIfam" id="TIGR00696">
    <property type="entry name" value="wecG_tagA_cpsF"/>
    <property type="match status" value="1"/>
</dbReference>
<dbReference type="InterPro" id="IPR004629">
    <property type="entry name" value="WecG_TagA_CpsF"/>
</dbReference>
<dbReference type="EMBL" id="CP014674">
    <property type="protein sequence ID" value="AOX16601.1"/>
    <property type="molecule type" value="Genomic_DNA"/>
</dbReference>
<proteinExistence type="predicted"/>
<name>A0A1D8USJ6_9PROT</name>
<dbReference type="CDD" id="cd06533">
    <property type="entry name" value="Glyco_transf_WecG_TagA"/>
    <property type="match status" value="1"/>
</dbReference>
<dbReference type="Pfam" id="PF03808">
    <property type="entry name" value="Glyco_tran_WecG"/>
    <property type="match status" value="1"/>
</dbReference>
<dbReference type="STRING" id="153496.A0U89_05090"/>
<dbReference type="Proteomes" id="UP000179145">
    <property type="component" value="Chromosome"/>
</dbReference>
<evidence type="ECO:0000256" key="2">
    <source>
        <dbReference type="ARBA" id="ARBA00022679"/>
    </source>
</evidence>
<dbReference type="PANTHER" id="PTHR34136:SF1">
    <property type="entry name" value="UDP-N-ACETYL-D-MANNOSAMINURONIC ACID TRANSFERASE"/>
    <property type="match status" value="1"/>
</dbReference>
<organism evidence="3 4">
    <name type="scientific">Kozakia baliensis</name>
    <dbReference type="NCBI Taxonomy" id="153496"/>
    <lineage>
        <taxon>Bacteria</taxon>
        <taxon>Pseudomonadati</taxon>
        <taxon>Pseudomonadota</taxon>
        <taxon>Alphaproteobacteria</taxon>
        <taxon>Acetobacterales</taxon>
        <taxon>Acetobacteraceae</taxon>
        <taxon>Kozakia</taxon>
    </lineage>
</organism>
<protein>
    <submittedName>
        <fullName evidence="3">Glycosyl transferase</fullName>
    </submittedName>
</protein>
<dbReference type="OrthoDB" id="9771846at2"/>
<evidence type="ECO:0000313" key="3">
    <source>
        <dbReference type="EMBL" id="AOX16601.1"/>
    </source>
</evidence>
<keyword evidence="1" id="KW-0328">Glycosyltransferase</keyword>
<reference evidence="3 4" key="1">
    <citation type="journal article" date="2016" name="Microb. Cell Fact.">
        <title>Dissection of exopolysaccharide biosynthesis in Kozakia baliensis.</title>
        <authorList>
            <person name="Brandt J.U."/>
            <person name="Jakob F."/>
            <person name="Behr J."/>
            <person name="Geissler A.J."/>
            <person name="Vogel R.F."/>
        </authorList>
    </citation>
    <scope>NUCLEOTIDE SEQUENCE [LARGE SCALE GENOMIC DNA]</scope>
    <source>
        <strain evidence="3 4">DSM 14400</strain>
    </source>
</reference>
<accession>A0A1D8USJ6</accession>
<evidence type="ECO:0000256" key="1">
    <source>
        <dbReference type="ARBA" id="ARBA00022676"/>
    </source>
</evidence>
<sequence>MLSSSRVNAPALSIENFDVFNVMGVRLIDVPREDLADIVVQDARQHAKTLIVNANAHCMVLAQKSPWIRQLFQTANIAFCDGAGVQLASLFLVGRRLHRTTPPEWIGGVLEKLGSEASIFWLGGSQEAVVKAAQTYKQRYGSQIAGVRNGFFDATKGSPDSEAILQEINAAKPTFLFVNMGMPRQEKWLWDNWARLPNTIAVTAGALVDHAAGTVRRPSRWVANLGLEWFVRLTREPKRLWKRYLIGLPVFGYHVLSWKIRNLLKRSDPKA</sequence>
<dbReference type="GO" id="GO:0016758">
    <property type="term" value="F:hexosyltransferase activity"/>
    <property type="evidence" value="ECO:0007669"/>
    <property type="project" value="TreeGrafter"/>
</dbReference>
<keyword evidence="4" id="KW-1185">Reference proteome</keyword>
<dbReference type="eggNOG" id="COG1922">
    <property type="taxonomic scope" value="Bacteria"/>
</dbReference>
<gene>
    <name evidence="3" type="ORF">A0U89_05090</name>
</gene>
<dbReference type="PANTHER" id="PTHR34136">
    <property type="match status" value="1"/>
</dbReference>
<dbReference type="KEGG" id="kba:A0U89_05090"/>
<evidence type="ECO:0000313" key="4">
    <source>
        <dbReference type="Proteomes" id="UP000179145"/>
    </source>
</evidence>
<keyword evidence="2 3" id="KW-0808">Transferase</keyword>